<accession>A0ABP3IG05</accession>
<name>A0ABP3IG05_9ACTN</name>
<sequence>MTKADRPDLERAWRHVVTTPLGPGPGPDYAVPPDVPGPYCPFCRRIDTGLAQAVQRGDVTAETRIARQRAAHWSSAHPTVQW</sequence>
<gene>
    <name evidence="1" type="ORF">GCM10010357_22890</name>
</gene>
<proteinExistence type="predicted"/>
<comment type="caution">
    <text evidence="1">The sequence shown here is derived from an EMBL/GenBank/DDBJ whole genome shotgun (WGS) entry which is preliminary data.</text>
</comment>
<dbReference type="EMBL" id="BAAABX010000023">
    <property type="protein sequence ID" value="GAA0401230.1"/>
    <property type="molecule type" value="Genomic_DNA"/>
</dbReference>
<organism evidence="1 2">
    <name type="scientific">Streptomyces luteireticuli</name>
    <dbReference type="NCBI Taxonomy" id="173858"/>
    <lineage>
        <taxon>Bacteria</taxon>
        <taxon>Bacillati</taxon>
        <taxon>Actinomycetota</taxon>
        <taxon>Actinomycetes</taxon>
        <taxon>Kitasatosporales</taxon>
        <taxon>Streptomycetaceae</taxon>
        <taxon>Streptomyces</taxon>
    </lineage>
</organism>
<evidence type="ECO:0000313" key="1">
    <source>
        <dbReference type="EMBL" id="GAA0401230.1"/>
    </source>
</evidence>
<keyword evidence="2" id="KW-1185">Reference proteome</keyword>
<reference evidence="2" key="1">
    <citation type="journal article" date="2019" name="Int. J. Syst. Evol. Microbiol.">
        <title>The Global Catalogue of Microorganisms (GCM) 10K type strain sequencing project: providing services to taxonomists for standard genome sequencing and annotation.</title>
        <authorList>
            <consortium name="The Broad Institute Genomics Platform"/>
            <consortium name="The Broad Institute Genome Sequencing Center for Infectious Disease"/>
            <person name="Wu L."/>
            <person name="Ma J."/>
        </authorList>
    </citation>
    <scope>NUCLEOTIDE SEQUENCE [LARGE SCALE GENOMIC DNA]</scope>
    <source>
        <strain evidence="2">JCM 4788</strain>
    </source>
</reference>
<evidence type="ECO:0008006" key="3">
    <source>
        <dbReference type="Google" id="ProtNLM"/>
    </source>
</evidence>
<evidence type="ECO:0000313" key="2">
    <source>
        <dbReference type="Proteomes" id="UP001500879"/>
    </source>
</evidence>
<dbReference type="Proteomes" id="UP001500879">
    <property type="component" value="Unassembled WGS sequence"/>
</dbReference>
<protein>
    <recommendedName>
        <fullName evidence="3">Galactose-1-phosphate uridylyltransferase</fullName>
    </recommendedName>
</protein>